<dbReference type="Gene3D" id="3.80.10.10">
    <property type="entry name" value="Ribonuclease Inhibitor"/>
    <property type="match status" value="1"/>
</dbReference>
<evidence type="ECO:0000256" key="4">
    <source>
        <dbReference type="ARBA" id="ARBA00022737"/>
    </source>
</evidence>
<evidence type="ECO:0000256" key="2">
    <source>
        <dbReference type="ARBA" id="ARBA00012483"/>
    </source>
</evidence>
<keyword evidence="6" id="KW-0964">Secreted</keyword>
<keyword evidence="6" id="KW-0833">Ubl conjugation pathway</keyword>
<name>A0A7Y8ECS3_9PSED</name>
<evidence type="ECO:0000256" key="1">
    <source>
        <dbReference type="ARBA" id="ARBA00000900"/>
    </source>
</evidence>
<dbReference type="PANTHER" id="PTHR48051:SF1">
    <property type="entry name" value="RAS SUPPRESSOR PROTEIN 1"/>
    <property type="match status" value="1"/>
</dbReference>
<dbReference type="InterPro" id="IPR032675">
    <property type="entry name" value="LRR_dom_sf"/>
</dbReference>
<dbReference type="InterPro" id="IPR046673">
    <property type="entry name" value="ToxA_N"/>
</dbReference>
<evidence type="ECO:0000313" key="8">
    <source>
        <dbReference type="EMBL" id="NWE12250.1"/>
    </source>
</evidence>
<evidence type="ECO:0000313" key="9">
    <source>
        <dbReference type="Proteomes" id="UP000531950"/>
    </source>
</evidence>
<organism evidence="8 9">
    <name type="scientific">Pseudomonas yamanorum</name>
    <dbReference type="NCBI Taxonomy" id="515393"/>
    <lineage>
        <taxon>Bacteria</taxon>
        <taxon>Pseudomonadati</taxon>
        <taxon>Pseudomonadota</taxon>
        <taxon>Gammaproteobacteria</taxon>
        <taxon>Pseudomonadales</taxon>
        <taxon>Pseudomonadaceae</taxon>
        <taxon>Pseudomonas</taxon>
    </lineage>
</organism>
<dbReference type="GO" id="GO:0005737">
    <property type="term" value="C:cytoplasm"/>
    <property type="evidence" value="ECO:0007669"/>
    <property type="project" value="TreeGrafter"/>
</dbReference>
<evidence type="ECO:0000256" key="5">
    <source>
        <dbReference type="ARBA" id="ARBA00023026"/>
    </source>
</evidence>
<proteinExistence type="inferred from homology"/>
<comment type="caution">
    <text evidence="8">The sequence shown here is derived from an EMBL/GenBank/DDBJ whole genome shotgun (WGS) entry which is preliminary data.</text>
</comment>
<evidence type="ECO:0000256" key="6">
    <source>
        <dbReference type="PROSITE-ProRule" id="PRU01398"/>
    </source>
</evidence>
<keyword evidence="6" id="KW-0808">Transferase</keyword>
<dbReference type="Pfam" id="PF20178">
    <property type="entry name" value="ToxA_N"/>
    <property type="match status" value="1"/>
</dbReference>
<accession>A0A7Y8ECS3</accession>
<dbReference type="GO" id="GO:0005576">
    <property type="term" value="C:extracellular region"/>
    <property type="evidence" value="ECO:0007669"/>
    <property type="project" value="UniProtKB-UniRule"/>
</dbReference>
<dbReference type="InterPro" id="IPR050216">
    <property type="entry name" value="LRR_domain-containing"/>
</dbReference>
<protein>
    <recommendedName>
        <fullName evidence="2">RING-type E3 ubiquitin transferase</fullName>
        <ecNumber evidence="2">2.3.2.27</ecNumber>
    </recommendedName>
</protein>
<comment type="similarity">
    <text evidence="6">Belongs to the LRR-containing bacterial E3 ligase family.</text>
</comment>
<dbReference type="EMBL" id="JACARG010000009">
    <property type="protein sequence ID" value="NWE12250.1"/>
    <property type="molecule type" value="Genomic_DNA"/>
</dbReference>
<sequence length="1715" mass="193431">MPDLTVTTPPTLPPGDKGQHYTLIKQAIPTCLINSSPPRRRALKETSPDIPAWYAAASQAQKDQLSTLLDARCVSQNKLEKYFSSIQLLQAFAQPLLEAKLKASGHVLDVNQTWLRLYFPVENAFGAKTGGFKVKTFSLLKAALCNFEAREAEEDFFDSASGFITAPNEQGHFERHTTTLEIHTFAQLCRELDLGDQYLTYLRPMLHHPDGRKPYVRYQIDAFKVAAHLALIKGDIGHSDYALLQRVETGEKRVMLDGKRVRYRRLSLMNLALRECLIIAPCRQPRLPCWVIVYIPDDPDHPIKRYESFEEFSKELTDRLTASASRTADRSNGWTATQYQQFFARFVADADRAYYYRRLTELVVDAPPQPFGEQWLRSEWGRLLTAPSFSTEPSYDEPQPSVRVSATDPEFNIQAYELNGLVTSVDLWVYRYASLRGQMLADARNQAVSTAEADEASRSRRAAHYLSIGLFALNLVGMVVPPLGVVMTAVTAGQLLYEIVEGVTELSQGDREAGWSHITDVLENLALLVVQGAALHFTVSPFIEQLKAVTLPSGKTRLWKPDLSAYEHTSPLPGTATSDERGLHTFNGKTLLPLEGRRYALQKDPVLDRYSIIHPTRSDAYQPKLTENGAGLWNHEAESPHSWEGVKLMRRLGPMTEGLSDTQLQQVRHVADVSEDVLRRVHVEGEPVPAILLDTLRQFRAYHDAEQVAQGIRANLLPDVLCSYSASLAVEMPRWPKAKAIEAFVATTLEGDSVKYGNQSASRAETLRVSRDDLVNGLLPRRIVEFLDERELEDLIEIYPPKDPQARIDALRDQLENHAKGAKVRLMRSIYETQRPKVDSPVALIQRDFSSLPGLMAQELLADVPPKQLQKMVDSRRIPLELAENARVMQRRFRLALAYEGLYLEAMAGPDTEALVLNTLPALPGWSDNLRLEIREAGVEGVLRASLGPKNATDRKILVRVGDGRYQAFDGRGQQLHGINGLYGTLQHALPDAHRNRIGLPHVGQGEELKVLVIQHAIPREQLAGSLGMQPARRTSFRPWQTFPDGRRGYPLSGRGGNQWDQITQERVRKLYPHMARDEMLTMIQERGAVDLTWLKALEDEYKTMQSTLMRWMSTHKEGVERFGAEDRKVLSARRRIYDTLIDAWKRVGPGHLDAHGRYLGQKIEWHEVELGQQLQALPALTANFDHVTYVGLYDVDVTDADIVPFLANFRGLRRLNVEACELTQLPAAIEQMPHLRRLSLGGNHIVLTSEDVLRLKGCVQLRELALSINPLGLSPDVSRMPLLRRLLLNDTGLQEWPTGVFRVPRPADFILDMQSNPLSRVPEFAPGSDKALIVARTFLSRDGLEPDQLARFKSYIEAAGRDPDRRMPARGSLDSDLWKTGYSDEEWPSRQLLWEMLEGAFGSEGFFDVIRAVRNSGDALAPGGRWLPELTAKVWRMLEAMGEDVLLREELFLMARDTTACVDAGAQLFNSMGVVVLLRSAYFSEDVASVRRAVFKLARGKWRLDELGRVAHDRVARLLEQGVKFPEYDEQGQRVQHEDAHGEPIDDIDEVEIYLAYTVPLATRLDLPWQSRTMMFREDYVTPSMVDSAFERVKALDQGEQLRTHLLEQPMWTDFLQRAHHAEYAVFAEKFDALIDYQAAQKKWAGDAGLSESARQALRQTIGQAAQRLGRSGADSEPGRLMSDSEYRDAFDRINAELITLNQRLTDQAISEVA</sequence>
<dbReference type="Proteomes" id="UP000531950">
    <property type="component" value="Unassembled WGS sequence"/>
</dbReference>
<dbReference type="PROSITE" id="PS52053">
    <property type="entry name" value="NEL"/>
    <property type="match status" value="1"/>
</dbReference>
<keyword evidence="3" id="KW-0433">Leucine-rich repeat</keyword>
<dbReference type="EC" id="2.3.2.27" evidence="2"/>
<dbReference type="GO" id="GO:0016567">
    <property type="term" value="P:protein ubiquitination"/>
    <property type="evidence" value="ECO:0007669"/>
    <property type="project" value="InterPro"/>
</dbReference>
<comment type="catalytic activity">
    <reaction evidence="1">
        <text>S-ubiquitinyl-[E2 ubiquitin-conjugating enzyme]-L-cysteine + [acceptor protein]-L-lysine = [E2 ubiquitin-conjugating enzyme]-L-cysteine + N(6)-ubiquitinyl-[acceptor protein]-L-lysine.</text>
        <dbReference type="EC" id="2.3.2.27"/>
    </reaction>
</comment>
<reference evidence="8 9" key="1">
    <citation type="submission" date="2020-04" db="EMBL/GenBank/DDBJ databases">
        <title>Molecular characterization of pseudomonads from Agaricus bisporus reveal novel blotch 2 pathogens in Western Europe.</title>
        <authorList>
            <person name="Taparia T."/>
            <person name="Krijger M."/>
            <person name="Haynes E."/>
            <person name="Elpinstone J.G."/>
            <person name="Noble R."/>
            <person name="Van Der Wolf J."/>
        </authorList>
    </citation>
    <scope>NUCLEOTIDE SEQUENCE [LARGE SCALE GENOMIC DNA]</scope>
    <source>
        <strain evidence="8 9">IPO3782</strain>
    </source>
</reference>
<dbReference type="PANTHER" id="PTHR48051">
    <property type="match status" value="1"/>
</dbReference>
<keyword evidence="5" id="KW-0843">Virulence</keyword>
<dbReference type="SUPFAM" id="SSF52058">
    <property type="entry name" value="L domain-like"/>
    <property type="match status" value="1"/>
</dbReference>
<keyword evidence="4" id="KW-0677">Repeat</keyword>
<keyword evidence="6" id="KW-1035">Host cytoplasm</keyword>
<dbReference type="RefSeq" id="WP_177076194.1">
    <property type="nucleotide sequence ID" value="NZ_JACARG010000009.1"/>
</dbReference>
<evidence type="ECO:0000259" key="7">
    <source>
        <dbReference type="PROSITE" id="PS52053"/>
    </source>
</evidence>
<dbReference type="Gene3D" id="1.20.58.360">
    <property type="entry name" value="Shigella T3SS effector IpaH defines"/>
    <property type="match status" value="1"/>
</dbReference>
<keyword evidence="6" id="KW-0832">Ubl conjugation</keyword>
<dbReference type="InterPro" id="IPR029487">
    <property type="entry name" value="NEL_dom"/>
</dbReference>
<feature type="active site" description="Glycyl thioester intermediate" evidence="6">
    <location>
        <position position="1462"/>
    </location>
</feature>
<evidence type="ECO:0000256" key="3">
    <source>
        <dbReference type="ARBA" id="ARBA00022614"/>
    </source>
</evidence>
<dbReference type="GO" id="GO:0061630">
    <property type="term" value="F:ubiquitin protein ligase activity"/>
    <property type="evidence" value="ECO:0007669"/>
    <property type="project" value="UniProtKB-EC"/>
</dbReference>
<dbReference type="Pfam" id="PF14496">
    <property type="entry name" value="NEL"/>
    <property type="match status" value="1"/>
</dbReference>
<feature type="domain" description="NEL" evidence="7">
    <location>
        <begin position="1371"/>
        <end position="1715"/>
    </location>
</feature>
<gene>
    <name evidence="8" type="ORF">HX822_04815</name>
</gene>
<comment type="PTM">
    <text evidence="6">Ubiquitinated in the presence of host E1 ubiquitin-activating enzyme, E2 ubiquitin-conjugating enzyme and ubiquitin.</text>
</comment>